<dbReference type="EMBL" id="JACVVK020000353">
    <property type="protein sequence ID" value="KAK7477340.1"/>
    <property type="molecule type" value="Genomic_DNA"/>
</dbReference>
<protein>
    <submittedName>
        <fullName evidence="2">Uncharacterized protein</fullName>
    </submittedName>
</protein>
<feature type="compositionally biased region" description="Polar residues" evidence="1">
    <location>
        <begin position="65"/>
        <end position="76"/>
    </location>
</feature>
<evidence type="ECO:0000256" key="1">
    <source>
        <dbReference type="SAM" id="MobiDB-lite"/>
    </source>
</evidence>
<feature type="region of interest" description="Disordered" evidence="1">
    <location>
        <begin position="62"/>
        <end position="89"/>
    </location>
</feature>
<keyword evidence="3" id="KW-1185">Reference proteome</keyword>
<gene>
    <name evidence="2" type="ORF">BaRGS_00031405</name>
</gene>
<accession>A0ABD0JRN9</accession>
<dbReference type="AlphaFoldDB" id="A0ABD0JRN9"/>
<reference evidence="2 3" key="1">
    <citation type="journal article" date="2023" name="Sci. Data">
        <title>Genome assembly of the Korean intertidal mud-creeper Batillaria attramentaria.</title>
        <authorList>
            <person name="Patra A.K."/>
            <person name="Ho P.T."/>
            <person name="Jun S."/>
            <person name="Lee S.J."/>
            <person name="Kim Y."/>
            <person name="Won Y.J."/>
        </authorList>
    </citation>
    <scope>NUCLEOTIDE SEQUENCE [LARGE SCALE GENOMIC DNA]</scope>
    <source>
        <strain evidence="2">Wonlab-2016</strain>
    </source>
</reference>
<comment type="caution">
    <text evidence="2">The sequence shown here is derived from an EMBL/GenBank/DDBJ whole genome shotgun (WGS) entry which is preliminary data.</text>
</comment>
<evidence type="ECO:0000313" key="3">
    <source>
        <dbReference type="Proteomes" id="UP001519460"/>
    </source>
</evidence>
<organism evidence="2 3">
    <name type="scientific">Batillaria attramentaria</name>
    <dbReference type="NCBI Taxonomy" id="370345"/>
    <lineage>
        <taxon>Eukaryota</taxon>
        <taxon>Metazoa</taxon>
        <taxon>Spiralia</taxon>
        <taxon>Lophotrochozoa</taxon>
        <taxon>Mollusca</taxon>
        <taxon>Gastropoda</taxon>
        <taxon>Caenogastropoda</taxon>
        <taxon>Sorbeoconcha</taxon>
        <taxon>Cerithioidea</taxon>
        <taxon>Batillariidae</taxon>
        <taxon>Batillaria</taxon>
    </lineage>
</organism>
<proteinExistence type="predicted"/>
<evidence type="ECO:0000313" key="2">
    <source>
        <dbReference type="EMBL" id="KAK7477340.1"/>
    </source>
</evidence>
<sequence>MLRIVRSLNFNSNLYNKNLRTNDNSDYRATNHKSACVVTAGLSTSKDRPTKKEMVLKKLNRQHGFESSLTESPCSETENRAGGAGEGKTLNPLSLSSLLHLQPSPAVTELRRGGRGGGVL</sequence>
<dbReference type="Proteomes" id="UP001519460">
    <property type="component" value="Unassembled WGS sequence"/>
</dbReference>
<name>A0ABD0JRN9_9CAEN</name>